<reference evidence="2 4" key="2">
    <citation type="submission" date="2018-06" db="EMBL/GenBank/DDBJ databases">
        <authorList>
            <consortium name="Pathogen Informatics"/>
            <person name="Doyle S."/>
        </authorList>
    </citation>
    <scope>NUCLEOTIDE SEQUENCE [LARGE SCALE GENOMIC DNA]</scope>
    <source>
        <strain evidence="2 4">NCTC13492</strain>
    </source>
</reference>
<sequence>MSFFKNYNYSGSSAVVNSSANNQGYVMQVGAINTSGNVSGNVSGLITVLDKIGNVQWSKTFQPIQAARTTFHKVLPFKDGDFAVIGLTSYTTPVVMRIKGNGEILWCKSFPSIKTDDSRMYAAVFVDSMVYLTFKDIETGICGTLLLGWDGDIESRTDIINNSNSGATLDVTGISTYSELVFISANEETTDGVKRGIRLSGQVNTPVDTAVYVSTGGTPIVLNGIYCRRAKISYEVYMSGRVNNIPVLVSANKNVFLYGAWEGKWATFTFGKDFFYASVDNGQNFSFSLYADPVSGYNPIWVKKANGRELIIDQINGNEVTIRGFYNGRFTGLVDNTINTCNTSQNNKFQLSEKDLKLNNAPYRCVSVDVQKKDFDFNITDNLRTDGDACNGNGGNGTEITFNEFSGLQTPNFYLQAAGSKGEDSTKGIHLRWGFGGKLGENHLPKGKLAGTKSNFNKPSDFVNVYRAPYERKIFNLELVQIPQLIDDNKKMWVYKFNNDSRIFYVYFKNKIKYAQARLFADPMSDPLKFMQLYGEEIIEVLCKTDIFFAASFKTDQLQSNSRVDLEALSVEGPNNISQQQLSYRKALYVDDLAHTYFNAENGKTLRFRAANCVITEIQFEFYSDFIISRNQANAWELMGEFSLTDKREVALERLDPLPNENPVHGAWLRYNDKAYVNTENYHKKWEHDSTGPLDRDIQTVVQRYIELSNDQQNPKGNETISINLSPTGSQQVVEVSTDAPQEGDMQVSNLDILNIAALDYHVARMLGLGYLDIKEEVFGNEYIYIAEYYTNKNLDINSEDKSYQLLSMSLPVSTEIERLSLPVKLLKLNKGMDSDNPQSAGLYNAEGYSHNGKYRYISIYNHQIPELEVNPAFFGSTQKFDASSFTVPVYAGLEYRVVEPGKTDDFNWIKPELCHDTKYYNVDDQANSFETLPLQIPNTYAPLYMHKQDKSGTYFYKGYGINWFSRAQVGGEELSIDTKIKPNNRLLPPTATTAFLIQKENPVTLTSEGEQIRRGAIGGTDKTLVRLGFDHHIYQDEIVYPIPFDSTLDEDYYLDPNAIFPDDKEVMADEVEIFYRNYTMKEISAKVSNIQHHPSNQLLAEIETVDYILPSSGGTIPAGSPNPAQPSIPEHILRSEIPAGTTINDFIGGIFLLDGESYIINGIEVKPSGLKFTVFKKAPSAAIISGTSPVIDQSSLVLPAFSPGTEGLFNATENMQNTPTWGPKNPNSLKVKIGTNDWKIHREIIHTQQSDGSIQRFLEKSRGFWKKAKVEKHFEQIEKYQNSKEKVIKYPLPYPMVHQGVYKITFPGFQLAQHAQFSDTMNSVEWMNGIVRLFTRENYNAGKPKESRSIFKVVKIENIGKPKDLVVYVYDENFRFHEDSNTHLPVFDYDPAYVPSLPSFPKAPPALPTAPVIGNDLEVNYYPSYRVYLYKNEANNLVEDAVLPSENEDVRYSIFGFKSVDHDNVDMQGIQYKSKFSVPAVMFANRIVEPKKPRKPKGSQYATRPDKFGKSTYSFITEYDHKPYSVQFFRANNAVLLASLYEPEKIKEIKNSLNALGGNDEEFFNDRWMNFVDFDMLCDKNATTFEALPPDGPVKFTMPLPNSKIFFDAINYFIKNHNDHFKLEVGQSGYAKQLDEIKWKNGEYLIKQIVIEAVPGESDELRLGHFIKEAMTNCFLPLTEVPLIYQQIHNFNFNSLKGHRPKNKKQNIRDASGYLLPTNHKDFDMAPMAAIYSQGQGGTAHSTLFTDFTLDGASDNFYFYGVRELGNQMQMGEFSKFQGPIKLVNTNPAEPPKILSLLPVVDNATLGISAKVRIEINSYTDVHKINEISIYRATNKLDSDSILSMKHIKNVKIADVEVNPENGSWKVYDEFEDLDEKPYGDALFYRVVASRKVEYTTTDYAVSPPVAKNVQEQAPSLPSKTTVTMLVENYNPPAPVLRYHSEPVESDVINWVILSWDQVCYKGKYHLYKMGPVGNWKEIARIDTDEKDTSKAKLYLYGNNPATNKEEWFFAETFDMTGNEFFLPVEKLGLDPMKIKDEEGRVLYQHFKMVAQNTSNMFSTEEKILTIYKEETWTDVGGISHDGTDGMILQGTFIVRP</sequence>
<accession>A0A2X2VNX7</accession>
<proteinExistence type="predicted"/>
<keyword evidence="3" id="KW-1185">Reference proteome</keyword>
<dbReference type="EMBL" id="FNEG01000004">
    <property type="protein sequence ID" value="SDJ21371.1"/>
    <property type="molecule type" value="Genomic_DNA"/>
</dbReference>
<evidence type="ECO:0000313" key="1">
    <source>
        <dbReference type="EMBL" id="SDJ21371.1"/>
    </source>
</evidence>
<dbReference type="Proteomes" id="UP000199426">
    <property type="component" value="Unassembled WGS sequence"/>
</dbReference>
<evidence type="ECO:0000313" key="2">
    <source>
        <dbReference type="EMBL" id="SQB28567.1"/>
    </source>
</evidence>
<evidence type="ECO:0000313" key="3">
    <source>
        <dbReference type="Proteomes" id="UP000199426"/>
    </source>
</evidence>
<reference evidence="1 3" key="1">
    <citation type="submission" date="2016-10" db="EMBL/GenBank/DDBJ databases">
        <authorList>
            <person name="Varghese N."/>
            <person name="Submissions S."/>
        </authorList>
    </citation>
    <scope>NUCLEOTIDE SEQUENCE [LARGE SCALE GENOMIC DNA]</scope>
    <source>
        <strain evidence="1 3">DSM 19299</strain>
    </source>
</reference>
<dbReference type="STRING" id="445960.SAMN05421542_3042"/>
<dbReference type="OrthoDB" id="717548at2"/>
<dbReference type="RefSeq" id="WP_089737264.1">
    <property type="nucleotide sequence ID" value="NZ_FNEG01000004.1"/>
</dbReference>
<name>A0A2X2VNX7_CHRJE</name>
<dbReference type="Proteomes" id="UP000251670">
    <property type="component" value="Unassembled WGS sequence"/>
</dbReference>
<gene>
    <name evidence="2" type="ORF">NCTC13492_01856</name>
    <name evidence="1" type="ORF">SAMN05421542_3042</name>
</gene>
<organism evidence="2 4">
    <name type="scientific">Chryseobacterium jejuense</name>
    <dbReference type="NCBI Taxonomy" id="445960"/>
    <lineage>
        <taxon>Bacteria</taxon>
        <taxon>Pseudomonadati</taxon>
        <taxon>Bacteroidota</taxon>
        <taxon>Flavobacteriia</taxon>
        <taxon>Flavobacteriales</taxon>
        <taxon>Weeksellaceae</taxon>
        <taxon>Chryseobacterium group</taxon>
        <taxon>Chryseobacterium</taxon>
    </lineage>
</organism>
<evidence type="ECO:0000313" key="4">
    <source>
        <dbReference type="Proteomes" id="UP000251670"/>
    </source>
</evidence>
<dbReference type="EMBL" id="UAWB01000002">
    <property type="protein sequence ID" value="SQB28567.1"/>
    <property type="molecule type" value="Genomic_DNA"/>
</dbReference>
<protein>
    <submittedName>
        <fullName evidence="2">Uncharacterized protein</fullName>
    </submittedName>
</protein>